<reference evidence="3" key="1">
    <citation type="submission" date="2020-09" db="EMBL/GenBank/DDBJ databases">
        <authorList>
            <person name="Kikuchi T."/>
        </authorList>
    </citation>
    <scope>NUCLEOTIDE SEQUENCE</scope>
    <source>
        <strain evidence="3">Ka4C1</strain>
    </source>
</reference>
<dbReference type="Proteomes" id="UP000582659">
    <property type="component" value="Unassembled WGS sequence"/>
</dbReference>
<proteinExistence type="predicted"/>
<sequence>MDTASTFAAITRVLLMCGPMFEQPRPTDVFITTYGINENGKLTRFFHDETTGEISSSLISSLTEYDLKSASFQFLIHDEDLSIKGQVELADGMRCPVAGTAMEPGILNKDRCKQLVRFIASNEHVYEIPCTPELSSVESDASGKAAAGDAKVEIRTLTCDDHIALTVGGTEVVLRKNGRCRMIRFAEFTQRWRLNKCEVEKLKVPADNEKHGPFSMRYLVNVHGCSLQDPENETNVLDDNVVDNTFVKFLIDPSKLPRNVTVGPEPEHNKVAIIAGSVGGGLFLLAIIASIIGGVCFYKIQKAKEWPEASSIPASLQPGTAHKEETGEAGKKKRVTVLKLSKISCVPRVKPPKDPKDYLEDKELKLRIPRFVGKCRCFAMCANSPIARGAFSVVYPFNAANEKTAVKFIAAKHNRVEKAKVLVEITILWHLVAELGTGEVRFPPIIEYGRVEDCLYTITPLKGPSLTAILKEEKLDFKAKNMGYCHGDIKPGHFLTQHNCDAPFLTIIDFGLTRRFRSPRPSDRLMGTPKYASIAAHYRRPTGQCDDFQSWLMMCFEMFSPLPWAEEQDLDKMRDLKKQWHFEKCLPDQYAALADAFSRLKETFWHASHQDEIESANFLAIIQSAGVACGATDITGPWLPAEKKAGSKKPETTPK</sequence>
<feature type="domain" description="Protein kinase" evidence="2">
    <location>
        <begin position="380"/>
        <end position="639"/>
    </location>
</feature>
<name>A0A7I8XHC0_BURXY</name>
<dbReference type="InterPro" id="IPR011009">
    <property type="entry name" value="Kinase-like_dom_sf"/>
</dbReference>
<dbReference type="OrthoDB" id="5579860at2759"/>
<dbReference type="EMBL" id="CAJFCV020000001">
    <property type="protein sequence ID" value="CAG9079119.1"/>
    <property type="molecule type" value="Genomic_DNA"/>
</dbReference>
<keyword evidence="1" id="KW-1133">Transmembrane helix</keyword>
<accession>A0A7I8XHC0</accession>
<dbReference type="Proteomes" id="UP000659654">
    <property type="component" value="Unassembled WGS sequence"/>
</dbReference>
<feature type="transmembrane region" description="Helical" evidence="1">
    <location>
        <begin position="271"/>
        <end position="298"/>
    </location>
</feature>
<keyword evidence="1" id="KW-0472">Membrane</keyword>
<dbReference type="InterPro" id="IPR000719">
    <property type="entry name" value="Prot_kinase_dom"/>
</dbReference>
<dbReference type="PANTHER" id="PTHR11909">
    <property type="entry name" value="CASEIN KINASE-RELATED"/>
    <property type="match status" value="1"/>
</dbReference>
<dbReference type="SMART" id="SM00220">
    <property type="entry name" value="S_TKc"/>
    <property type="match status" value="1"/>
</dbReference>
<dbReference type="EMBL" id="CAJFDI010000001">
    <property type="protein sequence ID" value="CAD5207730.1"/>
    <property type="molecule type" value="Genomic_DNA"/>
</dbReference>
<evidence type="ECO:0000313" key="4">
    <source>
        <dbReference type="Proteomes" id="UP000659654"/>
    </source>
</evidence>
<dbReference type="GO" id="GO:0004672">
    <property type="term" value="F:protein kinase activity"/>
    <property type="evidence" value="ECO:0007669"/>
    <property type="project" value="InterPro"/>
</dbReference>
<evidence type="ECO:0000259" key="2">
    <source>
        <dbReference type="PROSITE" id="PS50011"/>
    </source>
</evidence>
<gene>
    <name evidence="3" type="ORF">BXYJ_LOCUS71</name>
</gene>
<dbReference type="PROSITE" id="PS50011">
    <property type="entry name" value="PROTEIN_KINASE_DOM"/>
    <property type="match status" value="1"/>
</dbReference>
<evidence type="ECO:0000256" key="1">
    <source>
        <dbReference type="SAM" id="Phobius"/>
    </source>
</evidence>
<organism evidence="3 4">
    <name type="scientific">Bursaphelenchus xylophilus</name>
    <name type="common">Pinewood nematode worm</name>
    <name type="synonym">Aphelenchoides xylophilus</name>
    <dbReference type="NCBI Taxonomy" id="6326"/>
    <lineage>
        <taxon>Eukaryota</taxon>
        <taxon>Metazoa</taxon>
        <taxon>Ecdysozoa</taxon>
        <taxon>Nematoda</taxon>
        <taxon>Chromadorea</taxon>
        <taxon>Rhabditida</taxon>
        <taxon>Tylenchina</taxon>
        <taxon>Tylenchomorpha</taxon>
        <taxon>Aphelenchoidea</taxon>
        <taxon>Aphelenchoididae</taxon>
        <taxon>Bursaphelenchus</taxon>
    </lineage>
</organism>
<evidence type="ECO:0000313" key="3">
    <source>
        <dbReference type="EMBL" id="CAD5207730.1"/>
    </source>
</evidence>
<dbReference type="Gene3D" id="1.10.510.10">
    <property type="entry name" value="Transferase(Phosphotransferase) domain 1"/>
    <property type="match status" value="1"/>
</dbReference>
<keyword evidence="4" id="KW-1185">Reference proteome</keyword>
<dbReference type="SUPFAM" id="SSF56112">
    <property type="entry name" value="Protein kinase-like (PK-like)"/>
    <property type="match status" value="1"/>
</dbReference>
<protein>
    <submittedName>
        <fullName evidence="3">(pine wood nematode) hypothetical protein</fullName>
    </submittedName>
</protein>
<keyword evidence="1" id="KW-0812">Transmembrane</keyword>
<dbReference type="AlphaFoldDB" id="A0A7I8XHC0"/>
<dbReference type="GO" id="GO:0005524">
    <property type="term" value="F:ATP binding"/>
    <property type="evidence" value="ECO:0007669"/>
    <property type="project" value="InterPro"/>
</dbReference>
<comment type="caution">
    <text evidence="3">The sequence shown here is derived from an EMBL/GenBank/DDBJ whole genome shotgun (WGS) entry which is preliminary data.</text>
</comment>
<dbReference type="InterPro" id="IPR050235">
    <property type="entry name" value="CK1_Ser-Thr_kinase"/>
</dbReference>